<reference evidence="1" key="1">
    <citation type="submission" date="2018-05" db="EMBL/GenBank/DDBJ databases">
        <authorList>
            <person name="Lanie J.A."/>
            <person name="Ng W.-L."/>
            <person name="Kazmierczak K.M."/>
            <person name="Andrzejewski T.M."/>
            <person name="Davidsen T.M."/>
            <person name="Wayne K.J."/>
            <person name="Tettelin H."/>
            <person name="Glass J.I."/>
            <person name="Rusch D."/>
            <person name="Podicherti R."/>
            <person name="Tsui H.-C.T."/>
            <person name="Winkler M.E."/>
        </authorList>
    </citation>
    <scope>NUCLEOTIDE SEQUENCE</scope>
</reference>
<dbReference type="EMBL" id="UINC01090747">
    <property type="protein sequence ID" value="SVC42966.1"/>
    <property type="molecule type" value="Genomic_DNA"/>
</dbReference>
<name>A0A382M250_9ZZZZ</name>
<organism evidence="1">
    <name type="scientific">marine metagenome</name>
    <dbReference type="NCBI Taxonomy" id="408172"/>
    <lineage>
        <taxon>unclassified sequences</taxon>
        <taxon>metagenomes</taxon>
        <taxon>ecological metagenomes</taxon>
    </lineage>
</organism>
<dbReference type="InterPro" id="IPR032675">
    <property type="entry name" value="LRR_dom_sf"/>
</dbReference>
<gene>
    <name evidence="1" type="ORF">METZ01_LOCUS295820</name>
</gene>
<dbReference type="AlphaFoldDB" id="A0A382M250"/>
<evidence type="ECO:0000313" key="1">
    <source>
        <dbReference type="EMBL" id="SVC42966.1"/>
    </source>
</evidence>
<protein>
    <submittedName>
        <fullName evidence="1">Uncharacterized protein</fullName>
    </submittedName>
</protein>
<feature type="non-terminal residue" evidence="1">
    <location>
        <position position="1"/>
    </location>
</feature>
<sequence>EGAIALSQSPNLSHLTCLSIWRNEIRDAGGKAIAESNHFLKLERLYMSLNLIEKPTRKLIRTSDMASRLKTLVMD</sequence>
<accession>A0A382M250</accession>
<dbReference type="Gene3D" id="3.80.10.10">
    <property type="entry name" value="Ribonuclease Inhibitor"/>
    <property type="match status" value="1"/>
</dbReference>
<dbReference type="SUPFAM" id="SSF52047">
    <property type="entry name" value="RNI-like"/>
    <property type="match status" value="1"/>
</dbReference>
<proteinExistence type="predicted"/>